<keyword evidence="6 10" id="KW-0472">Membrane</keyword>
<feature type="transmembrane region" description="Helical" evidence="10">
    <location>
        <begin position="85"/>
        <end position="103"/>
    </location>
</feature>
<feature type="transmembrane region" description="Helical" evidence="10">
    <location>
        <begin position="60"/>
        <end position="79"/>
    </location>
</feature>
<keyword evidence="4 9" id="KW-0812">Transmembrane</keyword>
<evidence type="ECO:0000256" key="5">
    <source>
        <dbReference type="ARBA" id="ARBA00022989"/>
    </source>
</evidence>
<organism evidence="11 12">
    <name type="scientific">Gemmobacter aquaticus</name>
    <dbReference type="NCBI Taxonomy" id="490185"/>
    <lineage>
        <taxon>Bacteria</taxon>
        <taxon>Pseudomonadati</taxon>
        <taxon>Pseudomonadota</taxon>
        <taxon>Alphaproteobacteria</taxon>
        <taxon>Rhodobacterales</taxon>
        <taxon>Paracoccaceae</taxon>
        <taxon>Gemmobacter</taxon>
    </lineage>
</organism>
<dbReference type="GO" id="GO:0005886">
    <property type="term" value="C:plasma membrane"/>
    <property type="evidence" value="ECO:0007669"/>
    <property type="project" value="UniProtKB-SubCell"/>
</dbReference>
<dbReference type="GO" id="GO:1990961">
    <property type="term" value="P:xenobiotic detoxification by transmembrane export across the plasma membrane"/>
    <property type="evidence" value="ECO:0007669"/>
    <property type="project" value="UniProtKB-ARBA"/>
</dbReference>
<dbReference type="Proteomes" id="UP000598196">
    <property type="component" value="Unassembled WGS sequence"/>
</dbReference>
<dbReference type="PANTHER" id="PTHR30561">
    <property type="entry name" value="SMR FAMILY PROTON-DEPENDENT DRUG EFFLUX TRANSPORTER SUGE"/>
    <property type="match status" value="1"/>
</dbReference>
<dbReference type="Pfam" id="PF00893">
    <property type="entry name" value="Multi_Drug_Res"/>
    <property type="match status" value="1"/>
</dbReference>
<evidence type="ECO:0000256" key="1">
    <source>
        <dbReference type="ARBA" id="ARBA00004651"/>
    </source>
</evidence>
<evidence type="ECO:0000256" key="9">
    <source>
        <dbReference type="RuleBase" id="RU003942"/>
    </source>
</evidence>
<dbReference type="InterPro" id="IPR045324">
    <property type="entry name" value="Small_multidrug_res"/>
</dbReference>
<comment type="caution">
    <text evidence="11">The sequence shown here is derived from an EMBL/GenBank/DDBJ whole genome shotgun (WGS) entry which is preliminary data.</text>
</comment>
<dbReference type="GO" id="GO:0022857">
    <property type="term" value="F:transmembrane transporter activity"/>
    <property type="evidence" value="ECO:0007669"/>
    <property type="project" value="InterPro"/>
</dbReference>
<feature type="transmembrane region" description="Helical" evidence="10">
    <location>
        <begin position="30"/>
        <end position="48"/>
    </location>
</feature>
<keyword evidence="2" id="KW-0813">Transport</keyword>
<dbReference type="EMBL" id="BMLP01000006">
    <property type="protein sequence ID" value="GGO35223.1"/>
    <property type="molecule type" value="Genomic_DNA"/>
</dbReference>
<dbReference type="FunFam" id="1.10.3730.20:FF:000001">
    <property type="entry name" value="Quaternary ammonium compound resistance transporter SugE"/>
    <property type="match status" value="1"/>
</dbReference>
<comment type="subcellular location">
    <subcellularLocation>
        <location evidence="1 9">Cell membrane</location>
        <topology evidence="1 9">Multi-pass membrane protein</topology>
    </subcellularLocation>
</comment>
<evidence type="ECO:0000256" key="2">
    <source>
        <dbReference type="ARBA" id="ARBA00022448"/>
    </source>
</evidence>
<protein>
    <recommendedName>
        <fullName evidence="8">Guanidinium exporter</fullName>
    </recommendedName>
</protein>
<dbReference type="AlphaFoldDB" id="A0A918DDP7"/>
<dbReference type="OrthoDB" id="9808638at2"/>
<evidence type="ECO:0000256" key="4">
    <source>
        <dbReference type="ARBA" id="ARBA00022692"/>
    </source>
</evidence>
<evidence type="ECO:0000256" key="6">
    <source>
        <dbReference type="ARBA" id="ARBA00023136"/>
    </source>
</evidence>
<dbReference type="Gene3D" id="1.10.3730.20">
    <property type="match status" value="1"/>
</dbReference>
<reference evidence="11 12" key="1">
    <citation type="journal article" date="2014" name="Int. J. Syst. Evol. Microbiol.">
        <title>Complete genome sequence of Corynebacterium casei LMG S-19264T (=DSM 44701T), isolated from a smear-ripened cheese.</title>
        <authorList>
            <consortium name="US DOE Joint Genome Institute (JGI-PGF)"/>
            <person name="Walter F."/>
            <person name="Albersmeier A."/>
            <person name="Kalinowski J."/>
            <person name="Ruckert C."/>
        </authorList>
    </citation>
    <scope>NUCLEOTIDE SEQUENCE [LARGE SCALE GENOMIC DNA]</scope>
    <source>
        <strain evidence="11 12">CGMCC 1.7029</strain>
    </source>
</reference>
<evidence type="ECO:0000256" key="7">
    <source>
        <dbReference type="ARBA" id="ARBA00038151"/>
    </source>
</evidence>
<proteinExistence type="inferred from homology"/>
<evidence type="ECO:0000256" key="10">
    <source>
        <dbReference type="SAM" id="Phobius"/>
    </source>
</evidence>
<dbReference type="InterPro" id="IPR000390">
    <property type="entry name" value="Small_drug/metabolite_transptr"/>
</dbReference>
<comment type="similarity">
    <text evidence="7">Belongs to the drug/metabolite transporter (DMT) superfamily. Small multidrug resistance (SMR) (TC 2.A.7.1) family. Gdx/SugE subfamily.</text>
</comment>
<dbReference type="PANTHER" id="PTHR30561:SF0">
    <property type="entry name" value="GUANIDINIUM EXPORTER"/>
    <property type="match status" value="1"/>
</dbReference>
<keyword evidence="3" id="KW-1003">Cell membrane</keyword>
<keyword evidence="5 10" id="KW-1133">Transmembrane helix</keyword>
<name>A0A918DDP7_9RHOB</name>
<dbReference type="RefSeq" id="WP_146287414.1">
    <property type="nucleotide sequence ID" value="NZ_BMLP01000006.1"/>
</dbReference>
<gene>
    <name evidence="11" type="ORF">GCM10010991_27160</name>
</gene>
<dbReference type="SUPFAM" id="SSF103481">
    <property type="entry name" value="Multidrug resistance efflux transporter EmrE"/>
    <property type="match status" value="1"/>
</dbReference>
<accession>A0A918DDP7</accession>
<evidence type="ECO:0000313" key="11">
    <source>
        <dbReference type="EMBL" id="GGO35223.1"/>
    </source>
</evidence>
<dbReference type="InterPro" id="IPR037185">
    <property type="entry name" value="EmrE-like"/>
</dbReference>
<sequence length="104" mass="10838">MNAWLMLVVAGLLEVGWALGLKQSEGFTRLWPSVLTVLGALGSFWLLSLAMKDLPVGTAYAVWVGIGAVGTAILAVFLFGEPVNTMRVAGIALIIGGIVALKLA</sequence>
<evidence type="ECO:0000256" key="8">
    <source>
        <dbReference type="ARBA" id="ARBA00039168"/>
    </source>
</evidence>
<evidence type="ECO:0000313" key="12">
    <source>
        <dbReference type="Proteomes" id="UP000598196"/>
    </source>
</evidence>
<keyword evidence="12" id="KW-1185">Reference proteome</keyword>
<evidence type="ECO:0000256" key="3">
    <source>
        <dbReference type="ARBA" id="ARBA00022475"/>
    </source>
</evidence>